<dbReference type="Proteomes" id="UP000011553">
    <property type="component" value="Unassembled WGS sequence"/>
</dbReference>
<evidence type="ECO:0000313" key="2">
    <source>
        <dbReference type="Proteomes" id="UP000011553"/>
    </source>
</evidence>
<accession>M0JHY8</accession>
<reference evidence="1 2" key="1">
    <citation type="journal article" date="2014" name="PLoS Genet.">
        <title>Phylogenetically driven sequencing of extremely halophilic archaea reveals strategies for static and dynamic osmo-response.</title>
        <authorList>
            <person name="Becker E.A."/>
            <person name="Seitzer P.M."/>
            <person name="Tritt A."/>
            <person name="Larsen D."/>
            <person name="Krusor M."/>
            <person name="Yao A.I."/>
            <person name="Wu D."/>
            <person name="Madern D."/>
            <person name="Eisen J.A."/>
            <person name="Darling A.E."/>
            <person name="Facciotti M.T."/>
        </authorList>
    </citation>
    <scope>NUCLEOTIDE SEQUENCE [LARGE SCALE GENOMIC DNA]</scope>
    <source>
        <strain evidence="1 2">ATCC 35960</strain>
    </source>
</reference>
<sequence length="94" mass="10640">MDVTGCFTYWCINAACWIERSERFVTENLDTTVVEIQADFVGDVSQVGSVDELDWIWIAVLSKASRVLFSGCRKLSCRDDDTTLWAVVVVRRDG</sequence>
<dbReference type="AlphaFoldDB" id="M0JHY8"/>
<gene>
    <name evidence="1" type="ORF">C438_02592</name>
</gene>
<name>M0JHY8_9EURY</name>
<comment type="caution">
    <text evidence="1">The sequence shown here is derived from an EMBL/GenBank/DDBJ whole genome shotgun (WGS) entry which is preliminary data.</text>
</comment>
<proteinExistence type="predicted"/>
<evidence type="ECO:0000313" key="1">
    <source>
        <dbReference type="EMBL" id="EMA07973.1"/>
    </source>
</evidence>
<organism evidence="1 2">
    <name type="scientific">Haloferax denitrificans ATCC 35960</name>
    <dbReference type="NCBI Taxonomy" id="662478"/>
    <lineage>
        <taxon>Archaea</taxon>
        <taxon>Methanobacteriati</taxon>
        <taxon>Methanobacteriota</taxon>
        <taxon>Stenosarchaea group</taxon>
        <taxon>Halobacteria</taxon>
        <taxon>Halobacteriales</taxon>
        <taxon>Haloferacaceae</taxon>
        <taxon>Haloferax</taxon>
    </lineage>
</organism>
<keyword evidence="2" id="KW-1185">Reference proteome</keyword>
<protein>
    <submittedName>
        <fullName evidence="1">Uncharacterized protein</fullName>
    </submittedName>
</protein>
<dbReference type="EMBL" id="AOLP01000002">
    <property type="protein sequence ID" value="EMA07973.1"/>
    <property type="molecule type" value="Genomic_DNA"/>
</dbReference>